<dbReference type="Gene3D" id="3.40.50.1110">
    <property type="entry name" value="SGNH hydrolase"/>
    <property type="match status" value="1"/>
</dbReference>
<feature type="domain" description="SGNH hydrolase-type esterase" evidence="1">
    <location>
        <begin position="61"/>
        <end position="222"/>
    </location>
</feature>
<evidence type="ECO:0000313" key="2">
    <source>
        <dbReference type="EMBL" id="API59306.1"/>
    </source>
</evidence>
<evidence type="ECO:0000259" key="1">
    <source>
        <dbReference type="Pfam" id="PF13472"/>
    </source>
</evidence>
<dbReference type="SUPFAM" id="SSF52266">
    <property type="entry name" value="SGNH hydrolase"/>
    <property type="match status" value="1"/>
</dbReference>
<dbReference type="Proteomes" id="UP000182063">
    <property type="component" value="Chromosome"/>
</dbReference>
<dbReference type="InterPro" id="IPR051532">
    <property type="entry name" value="Ester_Hydrolysis_Enzymes"/>
</dbReference>
<dbReference type="OrthoDB" id="9786188at2"/>
<reference evidence="3" key="1">
    <citation type="submission" date="2016-11" db="EMBL/GenBank/DDBJ databases">
        <title>Complete Genome Sequence of alachlor-degrading Sphingomonas sp. strain JJ-A5.</title>
        <authorList>
            <person name="Lee H."/>
            <person name="Ka J.-O."/>
        </authorList>
    </citation>
    <scope>NUCLEOTIDE SEQUENCE [LARGE SCALE GENOMIC DNA]</scope>
    <source>
        <strain evidence="3">JJ-A5</strain>
    </source>
</reference>
<dbReference type="Pfam" id="PF13472">
    <property type="entry name" value="Lipase_GDSL_2"/>
    <property type="match status" value="1"/>
</dbReference>
<evidence type="ECO:0000313" key="3">
    <source>
        <dbReference type="Proteomes" id="UP000182063"/>
    </source>
</evidence>
<dbReference type="PROSITE" id="PS01098">
    <property type="entry name" value="LIPASE_GDSL_SER"/>
    <property type="match status" value="1"/>
</dbReference>
<dbReference type="InterPro" id="IPR008265">
    <property type="entry name" value="Lipase_GDSL_AS"/>
</dbReference>
<dbReference type="GO" id="GO:0004622">
    <property type="term" value="F:phosphatidylcholine lysophospholipase activity"/>
    <property type="evidence" value="ECO:0007669"/>
    <property type="project" value="TreeGrafter"/>
</dbReference>
<dbReference type="InterPro" id="IPR036514">
    <property type="entry name" value="SGNH_hydro_sf"/>
</dbReference>
<dbReference type="KEGG" id="sphj:BSL82_08270"/>
<dbReference type="PROSITE" id="PS51257">
    <property type="entry name" value="PROKAR_LIPOPROTEIN"/>
    <property type="match status" value="1"/>
</dbReference>
<organism evidence="2 3">
    <name type="scientific">Tardibacter chloracetimidivorans</name>
    <dbReference type="NCBI Taxonomy" id="1921510"/>
    <lineage>
        <taxon>Bacteria</taxon>
        <taxon>Pseudomonadati</taxon>
        <taxon>Pseudomonadota</taxon>
        <taxon>Alphaproteobacteria</taxon>
        <taxon>Sphingomonadales</taxon>
        <taxon>Sphingomonadaceae</taxon>
        <taxon>Tardibacter</taxon>
    </lineage>
</organism>
<dbReference type="EMBL" id="CP018221">
    <property type="protein sequence ID" value="API59306.1"/>
    <property type="molecule type" value="Genomic_DNA"/>
</dbReference>
<dbReference type="PANTHER" id="PTHR30383:SF24">
    <property type="entry name" value="THIOESTERASE 1_PROTEASE 1_LYSOPHOSPHOLIPASE L1"/>
    <property type="match status" value="1"/>
</dbReference>
<dbReference type="RefSeq" id="WP_072596854.1">
    <property type="nucleotide sequence ID" value="NZ_CP018221.1"/>
</dbReference>
<dbReference type="STRING" id="1921510.BSL82_08270"/>
<dbReference type="AlphaFoldDB" id="A0A1L3ZUH0"/>
<name>A0A1L3ZUH0_9SPHN</name>
<keyword evidence="3" id="KW-1185">Reference proteome</keyword>
<accession>A0A1L3ZUH0</accession>
<dbReference type="InterPro" id="IPR013830">
    <property type="entry name" value="SGNH_hydro"/>
</dbReference>
<dbReference type="PANTHER" id="PTHR30383">
    <property type="entry name" value="THIOESTERASE 1/PROTEASE 1/LYSOPHOSPHOLIPASE L1"/>
    <property type="match status" value="1"/>
</dbReference>
<dbReference type="GO" id="GO:0006629">
    <property type="term" value="P:lipid metabolic process"/>
    <property type="evidence" value="ECO:0007669"/>
    <property type="project" value="InterPro"/>
</dbReference>
<gene>
    <name evidence="2" type="ORF">BSL82_08270</name>
</gene>
<protein>
    <submittedName>
        <fullName evidence="2">Arylesterase</fullName>
    </submittedName>
</protein>
<dbReference type="CDD" id="cd01822">
    <property type="entry name" value="Lysophospholipase_L1_like"/>
    <property type="match status" value="1"/>
</dbReference>
<sequence>MKMGQSLVSRTWVYGAPLLLVQLIIGCSPSAPEQNSGRAEANVAVLAETSAVAEDKKLVVAFGDSLFAGYNLDQDQGFAPALERSLSAQGLAVRVLNAGVSGDTSAAGLQRLAFTLDGLDRKPDLVIVGLGANDMLRGLSPRATRANLEAILTELKKRDIPTMLTGMVAAPNMGTDYAAAFNPIYPELAEEFGVPLYPFFLEGVIGNRALLLPDGMHPNDRGVNAIVSRVSPMIAAGLEG</sequence>
<proteinExistence type="predicted"/>